<feature type="region of interest" description="Disordered" evidence="1">
    <location>
        <begin position="1"/>
        <end position="131"/>
    </location>
</feature>
<keyword evidence="3" id="KW-1185">Reference proteome</keyword>
<organism evidence="2 3">
    <name type="scientific">Camelus dromedarius</name>
    <name type="common">Dromedary</name>
    <name type="synonym">Arabian camel</name>
    <dbReference type="NCBI Taxonomy" id="9838"/>
    <lineage>
        <taxon>Eukaryota</taxon>
        <taxon>Metazoa</taxon>
        <taxon>Chordata</taxon>
        <taxon>Craniata</taxon>
        <taxon>Vertebrata</taxon>
        <taxon>Euteleostomi</taxon>
        <taxon>Mammalia</taxon>
        <taxon>Eutheria</taxon>
        <taxon>Laurasiatheria</taxon>
        <taxon>Artiodactyla</taxon>
        <taxon>Tylopoda</taxon>
        <taxon>Camelidae</taxon>
        <taxon>Camelus</taxon>
    </lineage>
</organism>
<evidence type="ECO:0000313" key="2">
    <source>
        <dbReference type="EMBL" id="KAB1278755.1"/>
    </source>
</evidence>
<name>A0A5N4E5Y8_CAMDR</name>
<evidence type="ECO:0000256" key="1">
    <source>
        <dbReference type="SAM" id="MobiDB-lite"/>
    </source>
</evidence>
<feature type="compositionally biased region" description="Basic and acidic residues" evidence="1">
    <location>
        <begin position="60"/>
        <end position="78"/>
    </location>
</feature>
<accession>A0A5N4E5Y8</accession>
<gene>
    <name evidence="2" type="ORF">Cadr_000006632</name>
</gene>
<evidence type="ECO:0000313" key="3">
    <source>
        <dbReference type="Proteomes" id="UP000299084"/>
    </source>
</evidence>
<dbReference type="AlphaFoldDB" id="A0A5N4E5Y8"/>
<protein>
    <submittedName>
        <fullName evidence="2">Pre-mRNA 3' end processing protein WDR33</fullName>
    </submittedName>
</protein>
<feature type="compositionally biased region" description="Basic and acidic residues" evidence="1">
    <location>
        <begin position="87"/>
        <end position="129"/>
    </location>
</feature>
<reference evidence="2 3" key="1">
    <citation type="journal article" date="2019" name="Mol. Ecol. Resour.">
        <title>Improving Illumina assemblies with Hi-C and long reads: an example with the North African dromedary.</title>
        <authorList>
            <person name="Elbers J.P."/>
            <person name="Rogers M.F."/>
            <person name="Perelman P.L."/>
            <person name="Proskuryakova A.A."/>
            <person name="Serdyukova N.A."/>
            <person name="Johnson W.E."/>
            <person name="Horin P."/>
            <person name="Corander J."/>
            <person name="Murphy D."/>
            <person name="Burger P.A."/>
        </authorList>
    </citation>
    <scope>NUCLEOTIDE SEQUENCE [LARGE SCALE GENOMIC DNA]</scope>
    <source>
        <strain evidence="2">Drom800</strain>
        <tissue evidence="2">Blood</tissue>
    </source>
</reference>
<comment type="caution">
    <text evidence="2">The sequence shown here is derived from an EMBL/GenBank/DDBJ whole genome shotgun (WGS) entry which is preliminary data.</text>
</comment>
<feature type="compositionally biased region" description="Low complexity" evidence="1">
    <location>
        <begin position="21"/>
        <end position="30"/>
    </location>
</feature>
<dbReference type="Proteomes" id="UP000299084">
    <property type="component" value="Unassembled WGS sequence"/>
</dbReference>
<proteinExistence type="predicted"/>
<dbReference type="EMBL" id="JWIN03000005">
    <property type="protein sequence ID" value="KAB1278755.1"/>
    <property type="molecule type" value="Genomic_DNA"/>
</dbReference>
<feature type="non-terminal residue" evidence="2">
    <location>
        <position position="173"/>
    </location>
</feature>
<sequence>MPFVTAGLPEGQSAGPPPLIPGLGQQGAQGRIPPLNPGPGPGPNKGDSRGPPNHHMGPMSERRHEQGSGPEHGPERGPFRGGQDCRGPPDRRGPHPDFPDDFSRPDDFHPDKRFGHRLPSDEEPRRDTRAVLPPEEGMVFLVLKTLGQRRILMLLMKQPEEEISEAEVGVPPE</sequence>